<dbReference type="Ensembl" id="ENSGWIT00000008341.1">
    <property type="protein sequence ID" value="ENSGWIP00000007522.1"/>
    <property type="gene ID" value="ENSGWIG00000004341.1"/>
</dbReference>
<keyword evidence="1" id="KW-0732">Signal</keyword>
<dbReference type="SUPFAM" id="SSF48726">
    <property type="entry name" value="Immunoglobulin"/>
    <property type="match status" value="2"/>
</dbReference>
<feature type="domain" description="Ig-like" evidence="4">
    <location>
        <begin position="138"/>
        <end position="236"/>
    </location>
</feature>
<dbReference type="FunFam" id="2.60.40.10:FF:000283">
    <property type="entry name" value="Immunoglobulin kappa constant"/>
    <property type="match status" value="1"/>
</dbReference>
<keyword evidence="3" id="KW-1015">Disulfide bond</keyword>
<dbReference type="SMART" id="SM00407">
    <property type="entry name" value="IGc1"/>
    <property type="match status" value="1"/>
</dbReference>
<dbReference type="GO" id="GO:0005886">
    <property type="term" value="C:plasma membrane"/>
    <property type="evidence" value="ECO:0007669"/>
    <property type="project" value="TreeGrafter"/>
</dbReference>
<reference evidence="5" key="2">
    <citation type="submission" date="2025-08" db="UniProtKB">
        <authorList>
            <consortium name="Ensembl"/>
        </authorList>
    </citation>
    <scope>IDENTIFICATION</scope>
</reference>
<dbReference type="AlphaFoldDB" id="A0A8C5DIP3"/>
<dbReference type="GO" id="GO:0002376">
    <property type="term" value="P:immune system process"/>
    <property type="evidence" value="ECO:0007669"/>
    <property type="project" value="UniProtKB-KW"/>
</dbReference>
<evidence type="ECO:0000256" key="2">
    <source>
        <dbReference type="ARBA" id="ARBA00022859"/>
    </source>
</evidence>
<proteinExistence type="predicted"/>
<keyword evidence="2" id="KW-0391">Immunity</keyword>
<reference evidence="5" key="1">
    <citation type="submission" date="2020-06" db="EMBL/GenBank/DDBJ databases">
        <authorList>
            <consortium name="Wellcome Sanger Institute Data Sharing"/>
        </authorList>
    </citation>
    <scope>NUCLEOTIDE SEQUENCE [LARGE SCALE GENOMIC DNA]</scope>
</reference>
<protein>
    <recommendedName>
        <fullName evidence="4">Ig-like domain-containing protein</fullName>
    </recommendedName>
</protein>
<dbReference type="Pfam" id="PF07654">
    <property type="entry name" value="C1-set"/>
    <property type="match status" value="1"/>
</dbReference>
<dbReference type="GO" id="GO:0007166">
    <property type="term" value="P:cell surface receptor signaling pathway"/>
    <property type="evidence" value="ECO:0007669"/>
    <property type="project" value="TreeGrafter"/>
</dbReference>
<dbReference type="SMART" id="SM00409">
    <property type="entry name" value="IG"/>
    <property type="match status" value="1"/>
</dbReference>
<dbReference type="SMART" id="SM00406">
    <property type="entry name" value="IGv"/>
    <property type="match status" value="1"/>
</dbReference>
<dbReference type="PANTHER" id="PTHR23268:SF117">
    <property type="entry name" value="T CELL RECEPTOR BETA VARIABLE 29-1"/>
    <property type="match status" value="1"/>
</dbReference>
<accession>A0A8C5DIP3</accession>
<dbReference type="InterPro" id="IPR050413">
    <property type="entry name" value="TCR_beta_variable"/>
</dbReference>
<dbReference type="Gene3D" id="2.60.40.10">
    <property type="entry name" value="Immunoglobulins"/>
    <property type="match status" value="2"/>
</dbReference>
<evidence type="ECO:0000256" key="1">
    <source>
        <dbReference type="ARBA" id="ARBA00022729"/>
    </source>
</evidence>
<dbReference type="InterPro" id="IPR007110">
    <property type="entry name" value="Ig-like_dom"/>
</dbReference>
<dbReference type="InterPro" id="IPR013106">
    <property type="entry name" value="Ig_V-set"/>
</dbReference>
<dbReference type="Proteomes" id="UP000694680">
    <property type="component" value="Chromosome 22"/>
</dbReference>
<reference evidence="5" key="3">
    <citation type="submission" date="2025-09" db="UniProtKB">
        <authorList>
            <consortium name="Ensembl"/>
        </authorList>
    </citation>
    <scope>IDENTIFICATION</scope>
</reference>
<sequence>MYCSLCKFVTFPPLCVSGVSECILITQWPRYIFSHLNNSIELNCYQNDTEYEYLYWYKQQKGGTIQMMASVVAGTAYYEDEYKSGYQAVRLSKKQWTLTISRIQERDEAFYLCAASFAQSYFGQGTKLTVLGREPIPPTVKLFKPSAKEGDRTNKKTLVCLASDFYPDHVSVIWSINGNRHEGSTDSAAQQDGSFYRITSRLTVNAEQWHNPDNSFKCEVNFFDGKTTITHQKTLKGVKGTKIFSVEMIL</sequence>
<evidence type="ECO:0000256" key="3">
    <source>
        <dbReference type="ARBA" id="ARBA00023157"/>
    </source>
</evidence>
<dbReference type="PANTHER" id="PTHR23268">
    <property type="entry name" value="T-CELL RECEPTOR BETA CHAIN"/>
    <property type="match status" value="1"/>
</dbReference>
<dbReference type="PROSITE" id="PS50835">
    <property type="entry name" value="IG_LIKE"/>
    <property type="match status" value="2"/>
</dbReference>
<evidence type="ECO:0000313" key="5">
    <source>
        <dbReference type="Ensembl" id="ENSGWIP00000007522.1"/>
    </source>
</evidence>
<evidence type="ECO:0000259" key="4">
    <source>
        <dbReference type="PROSITE" id="PS50835"/>
    </source>
</evidence>
<evidence type="ECO:0000313" key="6">
    <source>
        <dbReference type="Proteomes" id="UP000694680"/>
    </source>
</evidence>
<keyword evidence="6" id="KW-1185">Reference proteome</keyword>
<organism evidence="5 6">
    <name type="scientific">Gouania willdenowi</name>
    <name type="common">Blunt-snouted clingfish</name>
    <name type="synonym">Lepadogaster willdenowi</name>
    <dbReference type="NCBI Taxonomy" id="441366"/>
    <lineage>
        <taxon>Eukaryota</taxon>
        <taxon>Metazoa</taxon>
        <taxon>Chordata</taxon>
        <taxon>Craniata</taxon>
        <taxon>Vertebrata</taxon>
        <taxon>Euteleostomi</taxon>
        <taxon>Actinopterygii</taxon>
        <taxon>Neopterygii</taxon>
        <taxon>Teleostei</taxon>
        <taxon>Neoteleostei</taxon>
        <taxon>Acanthomorphata</taxon>
        <taxon>Ovalentaria</taxon>
        <taxon>Blenniimorphae</taxon>
        <taxon>Blenniiformes</taxon>
        <taxon>Gobiesocoidei</taxon>
        <taxon>Gobiesocidae</taxon>
        <taxon>Gobiesocinae</taxon>
        <taxon>Gouania</taxon>
    </lineage>
</organism>
<feature type="domain" description="Ig-like" evidence="4">
    <location>
        <begin position="12"/>
        <end position="129"/>
    </location>
</feature>
<dbReference type="InterPro" id="IPR003599">
    <property type="entry name" value="Ig_sub"/>
</dbReference>
<dbReference type="InterPro" id="IPR013783">
    <property type="entry name" value="Ig-like_fold"/>
</dbReference>
<dbReference type="InterPro" id="IPR036179">
    <property type="entry name" value="Ig-like_dom_sf"/>
</dbReference>
<dbReference type="InterPro" id="IPR003597">
    <property type="entry name" value="Ig_C1-set"/>
</dbReference>
<name>A0A8C5DIP3_GOUWI</name>
<dbReference type="Pfam" id="PF07686">
    <property type="entry name" value="V-set"/>
    <property type="match status" value="1"/>
</dbReference>